<accession>A0ABV2B0C2</accession>
<feature type="domain" description="AB hydrolase-1" evidence="1">
    <location>
        <begin position="54"/>
        <end position="208"/>
    </location>
</feature>
<gene>
    <name evidence="2" type="ORF">SADO_07212</name>
</gene>
<evidence type="ECO:0000313" key="2">
    <source>
        <dbReference type="EMBL" id="MES1929025.1"/>
    </source>
</evidence>
<name>A0ABV2B0C2_9GAMM</name>
<dbReference type="InterPro" id="IPR029058">
    <property type="entry name" value="AB_hydrolase_fold"/>
</dbReference>
<proteinExistence type="predicted"/>
<evidence type="ECO:0000259" key="1">
    <source>
        <dbReference type="Pfam" id="PF12697"/>
    </source>
</evidence>
<dbReference type="GO" id="GO:0016787">
    <property type="term" value="F:hydrolase activity"/>
    <property type="evidence" value="ECO:0007669"/>
    <property type="project" value="UniProtKB-KW"/>
</dbReference>
<dbReference type="EMBL" id="APND01000002">
    <property type="protein sequence ID" value="MES1929025.1"/>
    <property type="molecule type" value="Genomic_DNA"/>
</dbReference>
<dbReference type="RefSeq" id="WP_353110522.1">
    <property type="nucleotide sequence ID" value="NZ_APND01000002.1"/>
</dbReference>
<dbReference type="Pfam" id="PF12697">
    <property type="entry name" value="Abhydrolase_6"/>
    <property type="match status" value="1"/>
</dbReference>
<keyword evidence="3" id="KW-1185">Reference proteome</keyword>
<dbReference type="InterPro" id="IPR000073">
    <property type="entry name" value="AB_hydrolase_1"/>
</dbReference>
<dbReference type="SUPFAM" id="SSF53474">
    <property type="entry name" value="alpha/beta-Hydrolases"/>
    <property type="match status" value="1"/>
</dbReference>
<dbReference type="Proteomes" id="UP001460888">
    <property type="component" value="Unassembled WGS sequence"/>
</dbReference>
<keyword evidence="2" id="KW-0378">Hydrolase</keyword>
<protein>
    <submittedName>
        <fullName evidence="2">Alpha/beta hydrolase fold containing protein</fullName>
    </submittedName>
</protein>
<dbReference type="Gene3D" id="3.40.50.1820">
    <property type="entry name" value="alpha/beta hydrolase"/>
    <property type="match status" value="1"/>
</dbReference>
<evidence type="ECO:0000313" key="3">
    <source>
        <dbReference type="Proteomes" id="UP001460888"/>
    </source>
</evidence>
<comment type="caution">
    <text evidence="2">The sequence shown here is derived from an EMBL/GenBank/DDBJ whole genome shotgun (WGS) entry which is preliminary data.</text>
</comment>
<organism evidence="2 3">
    <name type="scientific">Salinisphaera dokdonensis CL-ES53</name>
    <dbReference type="NCBI Taxonomy" id="1304272"/>
    <lineage>
        <taxon>Bacteria</taxon>
        <taxon>Pseudomonadati</taxon>
        <taxon>Pseudomonadota</taxon>
        <taxon>Gammaproteobacteria</taxon>
        <taxon>Salinisphaerales</taxon>
        <taxon>Salinisphaeraceae</taxon>
        <taxon>Salinisphaera</taxon>
    </lineage>
</organism>
<reference evidence="2 3" key="1">
    <citation type="submission" date="2013-03" db="EMBL/GenBank/DDBJ databases">
        <title>Salinisphaera dokdonensis CL-ES53 Genome Sequencing.</title>
        <authorList>
            <person name="Li C."/>
            <person name="Lai Q."/>
            <person name="Shao Z."/>
        </authorList>
    </citation>
    <scope>NUCLEOTIDE SEQUENCE [LARGE SCALE GENOMIC DNA]</scope>
    <source>
        <strain evidence="2 3">CL-ES53</strain>
    </source>
</reference>
<sequence length="245" mass="27375">MNTTEFQRRYGTGMTPPARRLFVSELLTPARLLLDPNQWRRLPRDVDGGGQPVMLLPGFGAGPGSMWMIRRYLRQCGFRTWDWGQGKNRGDVQALSPKVVQRLQTLVERVGEPFALVGWSLGGYIAREIARECPSLVSRVVTIGSPVVGGPKYTTVARVYEKRGLAMDDVEAATLERYANPLQRPVRALYSESDGVVAWQACIDRFSDNVEHIRVGGTHLGLGFSKQVLRRLPALLKDDTQPERA</sequence>